<sequence length="116" mass="12727">MVATLDSLLGRVTGILSMEIKATEIRISMKEVWGFHPSPSQEDITHGPNNIAEIQGSPIYPEGMKSTNIGDDVHVDSPLPFESPGKKKNGGAVRKKACLRDKQVNVDSTVFQDIYF</sequence>
<protein>
    <submittedName>
        <fullName evidence="2">Uncharacterized protein</fullName>
    </submittedName>
</protein>
<name>A0AAV7NNS3_PLEWA</name>
<accession>A0AAV7NNS3</accession>
<reference evidence="2" key="1">
    <citation type="journal article" date="2022" name="bioRxiv">
        <title>Sequencing and chromosome-scale assembly of the giantPleurodeles waltlgenome.</title>
        <authorList>
            <person name="Brown T."/>
            <person name="Elewa A."/>
            <person name="Iarovenko S."/>
            <person name="Subramanian E."/>
            <person name="Araus A.J."/>
            <person name="Petzold A."/>
            <person name="Susuki M."/>
            <person name="Suzuki K.-i.T."/>
            <person name="Hayashi T."/>
            <person name="Toyoda A."/>
            <person name="Oliveira C."/>
            <person name="Osipova E."/>
            <person name="Leigh N.D."/>
            <person name="Simon A."/>
            <person name="Yun M.H."/>
        </authorList>
    </citation>
    <scope>NUCLEOTIDE SEQUENCE</scope>
    <source>
        <strain evidence="2">20211129_DDA</strain>
        <tissue evidence="2">Liver</tissue>
    </source>
</reference>
<organism evidence="2 3">
    <name type="scientific">Pleurodeles waltl</name>
    <name type="common">Iberian ribbed newt</name>
    <dbReference type="NCBI Taxonomy" id="8319"/>
    <lineage>
        <taxon>Eukaryota</taxon>
        <taxon>Metazoa</taxon>
        <taxon>Chordata</taxon>
        <taxon>Craniata</taxon>
        <taxon>Vertebrata</taxon>
        <taxon>Euteleostomi</taxon>
        <taxon>Amphibia</taxon>
        <taxon>Batrachia</taxon>
        <taxon>Caudata</taxon>
        <taxon>Salamandroidea</taxon>
        <taxon>Salamandridae</taxon>
        <taxon>Pleurodelinae</taxon>
        <taxon>Pleurodeles</taxon>
    </lineage>
</organism>
<dbReference type="AlphaFoldDB" id="A0AAV7NNS3"/>
<gene>
    <name evidence="2" type="ORF">NDU88_005932</name>
</gene>
<proteinExistence type="predicted"/>
<dbReference type="Proteomes" id="UP001066276">
    <property type="component" value="Chromosome 8"/>
</dbReference>
<evidence type="ECO:0000256" key="1">
    <source>
        <dbReference type="SAM" id="MobiDB-lite"/>
    </source>
</evidence>
<evidence type="ECO:0000313" key="2">
    <source>
        <dbReference type="EMBL" id="KAJ1117735.1"/>
    </source>
</evidence>
<evidence type="ECO:0000313" key="3">
    <source>
        <dbReference type="Proteomes" id="UP001066276"/>
    </source>
</evidence>
<feature type="region of interest" description="Disordered" evidence="1">
    <location>
        <begin position="62"/>
        <end position="94"/>
    </location>
</feature>
<keyword evidence="3" id="KW-1185">Reference proteome</keyword>
<dbReference type="EMBL" id="JANPWB010000012">
    <property type="protein sequence ID" value="KAJ1117735.1"/>
    <property type="molecule type" value="Genomic_DNA"/>
</dbReference>
<comment type="caution">
    <text evidence="2">The sequence shown here is derived from an EMBL/GenBank/DDBJ whole genome shotgun (WGS) entry which is preliminary data.</text>
</comment>